<evidence type="ECO:0000256" key="1">
    <source>
        <dbReference type="SAM" id="SignalP"/>
    </source>
</evidence>
<keyword evidence="3" id="KW-1185">Reference proteome</keyword>
<protein>
    <recommendedName>
        <fullName evidence="4">DUF1735 domain-containing protein</fullName>
    </recommendedName>
</protein>
<organism evidence="2 3">
    <name type="scientific">Flavobacterium caeni</name>
    <dbReference type="NCBI Taxonomy" id="490189"/>
    <lineage>
        <taxon>Bacteria</taxon>
        <taxon>Pseudomonadati</taxon>
        <taxon>Bacteroidota</taxon>
        <taxon>Flavobacteriia</taxon>
        <taxon>Flavobacteriales</taxon>
        <taxon>Flavobacteriaceae</taxon>
        <taxon>Flavobacterium</taxon>
    </lineage>
</organism>
<proteinExistence type="predicted"/>
<evidence type="ECO:0008006" key="4">
    <source>
        <dbReference type="Google" id="ProtNLM"/>
    </source>
</evidence>
<dbReference type="STRING" id="490189.SAMN02927903_01740"/>
<sequence length="301" mass="32215">MKVYLVSILLILGALGFASCEDNDDTIDLYEPVPSTSEPSLVVKFKFDKDQVRLNNIGQPSAVASGNAGVSPDFNAISAHYFELAPNAMTQLGQGAVLYHAPETTMGGSNAIDFSQAKIVGEGETFLRIPLKDIAAGSYEWVRVSLAYQNYNIPVRASGVDYEGTLASFVGYNTYIGTHEIGNSIFPVNANRLQGYWAFALADYPYSVEGQAPAGATTVPNPIASTSPIPAGSCVVTGRFANNLTITGNETKDVVVTLSLSVNKSFEWQEVVFDGKYEPAQGETVVDMGLRGLIPSYQVAE</sequence>
<keyword evidence="1" id="KW-0732">Signal</keyword>
<dbReference type="Proteomes" id="UP000199354">
    <property type="component" value="Unassembled WGS sequence"/>
</dbReference>
<dbReference type="EMBL" id="FMVF01000007">
    <property type="protein sequence ID" value="SCY58068.1"/>
    <property type="molecule type" value="Genomic_DNA"/>
</dbReference>
<evidence type="ECO:0000313" key="3">
    <source>
        <dbReference type="Proteomes" id="UP000199354"/>
    </source>
</evidence>
<gene>
    <name evidence="2" type="ORF">SAMN02927903_01740</name>
</gene>
<accession>A0A1G5H550</accession>
<evidence type="ECO:0000313" key="2">
    <source>
        <dbReference type="EMBL" id="SCY58068.1"/>
    </source>
</evidence>
<name>A0A1G5H550_9FLAO</name>
<dbReference type="AlphaFoldDB" id="A0A1G5H550"/>
<feature type="signal peptide" evidence="1">
    <location>
        <begin position="1"/>
        <end position="20"/>
    </location>
</feature>
<dbReference type="OrthoDB" id="978343at2"/>
<dbReference type="RefSeq" id="WP_091141945.1">
    <property type="nucleotide sequence ID" value="NZ_FMVF01000007.1"/>
</dbReference>
<reference evidence="2 3" key="1">
    <citation type="submission" date="2016-10" db="EMBL/GenBank/DDBJ databases">
        <authorList>
            <person name="de Groot N.N."/>
        </authorList>
    </citation>
    <scope>NUCLEOTIDE SEQUENCE [LARGE SCALE GENOMIC DNA]</scope>
    <source>
        <strain evidence="2 3">CGMCC 1.7031</strain>
    </source>
</reference>
<feature type="chain" id="PRO_5011706323" description="DUF1735 domain-containing protein" evidence="1">
    <location>
        <begin position="21"/>
        <end position="301"/>
    </location>
</feature>
<dbReference type="PROSITE" id="PS51257">
    <property type="entry name" value="PROKAR_LIPOPROTEIN"/>
    <property type="match status" value="1"/>
</dbReference>